<sequence length="242" mass="26289">MAALTIHSTLGAVLVGFALACGVYGILAAQFFIGHLVYFYGITNYANPTVLAQGTTTWSFILQLTVGAMVGTIVKTYFGIRVWRFSDRNIWITGLIMLLTFGQLGLALAFSIEAFKLPSVFAVHDLQTLGTVSLGVGVVTDIVTAGALCLYLNRLRTGLKSSDSLVDNLCSYAINTGVLTRLNTRRTVRGRGTDKQGETSNHTNLFALGTRMPSMGPNDLEQWDKIMGQMLGHDNPTKAFQR</sequence>
<reference evidence="1" key="1">
    <citation type="submission" date="2021-10" db="EMBL/GenBank/DDBJ databases">
        <title>Psilocybe cubensis genome.</title>
        <authorList>
            <person name="Mckernan K.J."/>
            <person name="Crawford S."/>
            <person name="Trippe A."/>
            <person name="Kane L.T."/>
            <person name="Mclaughlin S."/>
        </authorList>
    </citation>
    <scope>NUCLEOTIDE SEQUENCE</scope>
    <source>
        <strain evidence="1">MGC-MH-2018</strain>
    </source>
</reference>
<gene>
    <name evidence="1" type="ORF">JR316_0006936</name>
</gene>
<dbReference type="EMBL" id="JAFIQS020000006">
    <property type="protein sequence ID" value="KAH9480338.1"/>
    <property type="molecule type" value="Genomic_DNA"/>
</dbReference>
<protein>
    <submittedName>
        <fullName evidence="1">Uncharacterized protein</fullName>
    </submittedName>
</protein>
<comment type="caution">
    <text evidence="1">The sequence shown here is derived from an EMBL/GenBank/DDBJ whole genome shotgun (WGS) entry which is preliminary data.</text>
</comment>
<name>A0ACB8GXH2_PSICU</name>
<accession>A0ACB8GXH2</accession>
<proteinExistence type="predicted"/>
<keyword evidence="2" id="KW-1185">Reference proteome</keyword>
<evidence type="ECO:0000313" key="1">
    <source>
        <dbReference type="EMBL" id="KAH9480338.1"/>
    </source>
</evidence>
<dbReference type="Proteomes" id="UP000664032">
    <property type="component" value="Unassembled WGS sequence"/>
</dbReference>
<evidence type="ECO:0000313" key="2">
    <source>
        <dbReference type="Proteomes" id="UP000664032"/>
    </source>
</evidence>
<organism evidence="1 2">
    <name type="scientific">Psilocybe cubensis</name>
    <name type="common">Psychedelic mushroom</name>
    <name type="synonym">Stropharia cubensis</name>
    <dbReference type="NCBI Taxonomy" id="181762"/>
    <lineage>
        <taxon>Eukaryota</taxon>
        <taxon>Fungi</taxon>
        <taxon>Dikarya</taxon>
        <taxon>Basidiomycota</taxon>
        <taxon>Agaricomycotina</taxon>
        <taxon>Agaricomycetes</taxon>
        <taxon>Agaricomycetidae</taxon>
        <taxon>Agaricales</taxon>
        <taxon>Agaricineae</taxon>
        <taxon>Strophariaceae</taxon>
        <taxon>Psilocybe</taxon>
    </lineage>
</organism>